<evidence type="ECO:0000313" key="3">
    <source>
        <dbReference type="RefSeq" id="XP_016509891.1"/>
    </source>
</evidence>
<accession>A0A1S4D931</accession>
<dbReference type="KEGG" id="nta:107827308"/>
<proteinExistence type="inferred from homology"/>
<name>A0A1S4D931_TOBAC</name>
<feature type="transmembrane region" description="Helical" evidence="2">
    <location>
        <begin position="108"/>
        <end position="128"/>
    </location>
</feature>
<keyword evidence="2" id="KW-0812">Transmembrane</keyword>
<gene>
    <name evidence="3" type="primary">LOC107827308</name>
</gene>
<dbReference type="GO" id="GO:0016020">
    <property type="term" value="C:membrane"/>
    <property type="evidence" value="ECO:0007669"/>
    <property type="project" value="InterPro"/>
</dbReference>
<keyword evidence="2" id="KW-1133">Transmembrane helix</keyword>
<dbReference type="OMA" id="PNPHARD"/>
<dbReference type="GO" id="GO:0015297">
    <property type="term" value="F:antiporter activity"/>
    <property type="evidence" value="ECO:0007669"/>
    <property type="project" value="InterPro"/>
</dbReference>
<feature type="transmembrane region" description="Helical" evidence="2">
    <location>
        <begin position="6"/>
        <end position="23"/>
    </location>
</feature>
<dbReference type="RefSeq" id="XP_016509891.1">
    <property type="nucleotide sequence ID" value="XM_016654405.1"/>
</dbReference>
<organism evidence="3">
    <name type="scientific">Nicotiana tabacum</name>
    <name type="common">Common tobacco</name>
    <dbReference type="NCBI Taxonomy" id="4097"/>
    <lineage>
        <taxon>Eukaryota</taxon>
        <taxon>Viridiplantae</taxon>
        <taxon>Streptophyta</taxon>
        <taxon>Embryophyta</taxon>
        <taxon>Tracheophyta</taxon>
        <taxon>Spermatophyta</taxon>
        <taxon>Magnoliopsida</taxon>
        <taxon>eudicotyledons</taxon>
        <taxon>Gunneridae</taxon>
        <taxon>Pentapetalae</taxon>
        <taxon>asterids</taxon>
        <taxon>lamiids</taxon>
        <taxon>Solanales</taxon>
        <taxon>Solanaceae</taxon>
        <taxon>Nicotianoideae</taxon>
        <taxon>Nicotianeae</taxon>
        <taxon>Nicotiana</taxon>
    </lineage>
</organism>
<dbReference type="InterPro" id="IPR002528">
    <property type="entry name" value="MATE_fam"/>
</dbReference>
<dbReference type="PaxDb" id="4097-A0A1S4D931"/>
<protein>
    <submittedName>
        <fullName evidence="3">Protein DETOXIFICATION 9-like</fullName>
    </submittedName>
</protein>
<evidence type="ECO:0000256" key="2">
    <source>
        <dbReference type="SAM" id="Phobius"/>
    </source>
</evidence>
<dbReference type="OrthoDB" id="2126698at2759"/>
<sequence>MAIGSSYWLNVILLVIYLKYSTACQKIRPYFSKDVFLILPEFFQFTVPSAGMVCLRWWAVELITLLSGLLPNPHARDFSLQPLKYISIFRFLSVLLQGAGNPKAARLSIFAVFVLATAEFLLASAILFSCRSVWGYAFTNEKEVITLITELTPLLCLSIVMDSIQTVLSGY</sequence>
<reference evidence="3" key="1">
    <citation type="submission" date="2025-08" db="UniProtKB">
        <authorList>
            <consortium name="RefSeq"/>
        </authorList>
    </citation>
    <scope>IDENTIFICATION</scope>
</reference>
<dbReference type="PANTHER" id="PTHR11206">
    <property type="entry name" value="MULTIDRUG RESISTANCE PROTEIN"/>
    <property type="match status" value="1"/>
</dbReference>
<dbReference type="AlphaFoldDB" id="A0A1S4D931"/>
<dbReference type="SMR" id="A0A1S4D931"/>
<evidence type="ECO:0000256" key="1">
    <source>
        <dbReference type="ARBA" id="ARBA00010199"/>
    </source>
</evidence>
<dbReference type="Pfam" id="PF01554">
    <property type="entry name" value="MatE"/>
    <property type="match status" value="1"/>
</dbReference>
<keyword evidence="2" id="KW-0472">Membrane</keyword>
<comment type="similarity">
    <text evidence="1">Belongs to the multi antimicrobial extrusion (MATE) (TC 2.A.66.1) family.</text>
</comment>
<dbReference type="GO" id="GO:0042910">
    <property type="term" value="F:xenobiotic transmembrane transporter activity"/>
    <property type="evidence" value="ECO:0007669"/>
    <property type="project" value="InterPro"/>
</dbReference>
<dbReference type="STRING" id="4097.A0A1S4D931"/>